<feature type="domain" description="PKD" evidence="7">
    <location>
        <begin position="628"/>
        <end position="699"/>
    </location>
</feature>
<dbReference type="InterPro" id="IPR035986">
    <property type="entry name" value="PKD_dom_sf"/>
</dbReference>
<dbReference type="Pfam" id="PF13585">
    <property type="entry name" value="CHU_C"/>
    <property type="match status" value="1"/>
</dbReference>
<evidence type="ECO:0000256" key="3">
    <source>
        <dbReference type="ARBA" id="ARBA00022737"/>
    </source>
</evidence>
<dbReference type="Gene3D" id="2.60.40.10">
    <property type="entry name" value="Immunoglobulins"/>
    <property type="match status" value="13"/>
</dbReference>
<evidence type="ECO:0000259" key="7">
    <source>
        <dbReference type="PROSITE" id="PS50093"/>
    </source>
</evidence>
<dbReference type="NCBIfam" id="TIGR04131">
    <property type="entry name" value="Bac_Flav_CTERM"/>
    <property type="match status" value="1"/>
</dbReference>
<feature type="domain" description="PKD" evidence="7">
    <location>
        <begin position="897"/>
        <end position="959"/>
    </location>
</feature>
<dbReference type="InterPro" id="IPR000601">
    <property type="entry name" value="PKD_dom"/>
</dbReference>
<feature type="domain" description="PKD" evidence="7">
    <location>
        <begin position="217"/>
        <end position="274"/>
    </location>
</feature>
<dbReference type="SUPFAM" id="SSF49299">
    <property type="entry name" value="PKD domain"/>
    <property type="match status" value="12"/>
</dbReference>
<keyword evidence="3" id="KW-0677">Repeat</keyword>
<dbReference type="PANTHER" id="PTHR46730">
    <property type="entry name" value="POLYCYSTIN-1"/>
    <property type="match status" value="1"/>
</dbReference>
<evidence type="ECO:0000256" key="5">
    <source>
        <dbReference type="ARBA" id="ARBA00023136"/>
    </source>
</evidence>
<proteinExistence type="predicted"/>
<organism evidence="8 9">
    <name type="scientific">Chitinophaga filiformis</name>
    <name type="common">Myxococcus filiformis</name>
    <name type="synonym">Flexibacter filiformis</name>
    <dbReference type="NCBI Taxonomy" id="104663"/>
    <lineage>
        <taxon>Bacteria</taxon>
        <taxon>Pseudomonadati</taxon>
        <taxon>Bacteroidota</taxon>
        <taxon>Chitinophagia</taxon>
        <taxon>Chitinophagales</taxon>
        <taxon>Chitinophagaceae</taxon>
        <taxon>Chitinophaga</taxon>
    </lineage>
</organism>
<dbReference type="Proteomes" id="UP000830198">
    <property type="component" value="Chromosome"/>
</dbReference>
<feature type="domain" description="PKD" evidence="7">
    <location>
        <begin position="1038"/>
        <end position="1106"/>
    </location>
</feature>
<feature type="domain" description="PKD" evidence="7">
    <location>
        <begin position="391"/>
        <end position="440"/>
    </location>
</feature>
<name>A0ABY4HWA0_CHIFI</name>
<feature type="domain" description="PKD" evidence="7">
    <location>
        <begin position="1212"/>
        <end position="1291"/>
    </location>
</feature>
<protein>
    <submittedName>
        <fullName evidence="8">PKD domain-containing protein</fullName>
    </submittedName>
</protein>
<gene>
    <name evidence="8" type="ORF">MYF79_21125</name>
</gene>
<evidence type="ECO:0000256" key="2">
    <source>
        <dbReference type="ARBA" id="ARBA00022692"/>
    </source>
</evidence>
<keyword evidence="4" id="KW-1133">Transmembrane helix</keyword>
<keyword evidence="6" id="KW-0732">Signal</keyword>
<keyword evidence="9" id="KW-1185">Reference proteome</keyword>
<sequence>MFSNARATPTVALTYAVFLILLLLSFSVHAQLKADFTPSKTSDCESLITRFNDNSTGNPVSWQWNFGNGFTSTQQSPSASYTTAGTFTVTLTVKDAAGNTSTATKTVTVWEKPKPDFTASPAKGCIPFDVTFTDKSNPVSGTIATYSWDFGDGAIGSGNPVVHTYNNVLSPTVTLTVTTSNGCTASKQVGNIVDAAASLNAGFNVSDKFLCTAPGALTVTNTSTGPGNLSYKWDFGDGGTATGANPGPHNYTSKGVYKITLTVNSDKSCTATQTSGDINVANFKTDLQLPASTCENSNATFNAVTSPQPNNITWSVDKGYVYGSGNTASYYPAGAGTVKVTMTADYGSCQETVTKDFVVNPMPQASFETNQKAICDVPATVQFTDKSQGATSWRWDFGNGQSSTQPNPSVTYNSLGTFNITLIASNSFGCSSTAGYYLYVAKPEIQAYASVNEGCEGLTPTFSSSVSTGDAIVGYEWDFGDGSPRSTDATPTHTYNKEGTYPVKLTYVTTNGCKGTVSLYPSTVIEVRRKPKPDFSSPEAPQICGNNWVHFNSTTDVGNAWSWNFGDYTSAPGSNTVHSYRDPGTYTVTLTVSNFGCSETVTKTAYITAVNPFPRFSAQNIDCDHRTEIGFDEHSLGTVTKWKWDWGDGKENTYTAKTTPARHKYDKTGAYLVKLTVTDGTCTSTDSMSINVYAPTPVTITADKTTLCSNETLKPSVTSIERGIYGSYTWYSSDGTLPYWDYYYDYQSVKFVNLKPGKDTIRFVAYNVQGCPDTSNRVIVNVHGPVAKFLSPDVLECRGTELTFTDQTDVSHGKPIKTWSWDFGDGTPAKVFTAPPFKYTYNRSGYFMPQLTVTDQDGCTGTASGNVLQVNGPNADFMPSAMLIPPGGDVWFYNYTSETGGYATYEWDFGDNTTSTDNSPYKVYPDKGIYTVKLLVKDDNGCKDSAQKQIKVSSVSANFTVTTTFVNNSGCPPVLARFTNSSINYTSSYWDFGDGSFATIDNPSHTYTYAGKYKVKLKVVGDAGTEDEYEQEVEVKGPYATIATSSNGGCLTKEIEFKVSASAAAVNFAWDFTDGIVLETTDSTIKHTFKEPGIYKPRLILSDQAGCKGTAFLKDPIVIDKLDVQLTADPTFVCDEGWIAFTPKFNSYSIDELKQEAKYKWTYDAGLSAENDTTATPRFYLDKIKGYDFSLTTTTAFGCTQTVSKTVHAYAKPVLTISAPPQACQDAPVSFSGTVGKVNDVSWKWDFGNGNTGNVQQPADQVYSQTGAAEVGLIVTSTDGCSDTASHSINILPKPLINATAGAEFICLGNSTTLKAGGGTIYEWTPALGLNNPQAPEPVAAPETSTDYQVSVTDVNGCKNTDEVSIRVVQPFRIQATPDTILCLGQILPLWATGADHYVWKGDGLDNTTSPYPRASINAEGDYTYEVTGYDAEGCFTHDTSLIVGVRPSPTIDAGPDHTAMAGEPVTLIVQGSADIVKWNWSPPEYLSCTTCPRPVALPNLSTNYFVEVENGYGCKAIDAVTVHVTCNKGAVFLPNAFTPNKDGKNEWFYPLGRGIKQVLWMRVYDRWGSLVYERSHFQINTPTAGWDGTWKNQVAPIGTYVYAMEAECEEGTKFLFRGVVTVVR</sequence>
<feature type="domain" description="PKD" evidence="7">
    <location>
        <begin position="990"/>
        <end position="1035"/>
    </location>
</feature>
<dbReference type="SMART" id="SM00089">
    <property type="entry name" value="PKD"/>
    <property type="match status" value="13"/>
</dbReference>
<reference evidence="8 9" key="1">
    <citation type="submission" date="2022-04" db="EMBL/GenBank/DDBJ databases">
        <title>The arsenic-methylating capacity of Chitinophaga filiformis YT5 during chitin decomposition.</title>
        <authorList>
            <person name="Chen G."/>
            <person name="Liang Y."/>
        </authorList>
    </citation>
    <scope>NUCLEOTIDE SEQUENCE [LARGE SCALE GENOMIC DNA]</scope>
    <source>
        <strain evidence="8 9">YT5</strain>
    </source>
</reference>
<feature type="domain" description="PKD" evidence="7">
    <location>
        <begin position="113"/>
        <end position="189"/>
    </location>
</feature>
<keyword evidence="2" id="KW-0812">Transmembrane</keyword>
<feature type="signal peptide" evidence="6">
    <location>
        <begin position="1"/>
        <end position="30"/>
    </location>
</feature>
<feature type="domain" description="PKD" evidence="7">
    <location>
        <begin position="560"/>
        <end position="609"/>
    </location>
</feature>
<evidence type="ECO:0000313" key="9">
    <source>
        <dbReference type="Proteomes" id="UP000830198"/>
    </source>
</evidence>
<dbReference type="PANTHER" id="PTHR46730:SF1">
    <property type="entry name" value="PLAT DOMAIN-CONTAINING PROTEIN"/>
    <property type="match status" value="1"/>
</dbReference>
<feature type="domain" description="PKD" evidence="7">
    <location>
        <begin position="32"/>
        <end position="109"/>
    </location>
</feature>
<keyword evidence="5" id="KW-0472">Membrane</keyword>
<evidence type="ECO:0000313" key="8">
    <source>
        <dbReference type="EMBL" id="UPK67449.1"/>
    </source>
</evidence>
<dbReference type="RefSeq" id="WP_247809828.1">
    <property type="nucleotide sequence ID" value="NZ_CP095855.1"/>
</dbReference>
<evidence type="ECO:0000256" key="6">
    <source>
        <dbReference type="SAM" id="SignalP"/>
    </source>
</evidence>
<comment type="subcellular location">
    <subcellularLocation>
        <location evidence="1">Membrane</location>
        <topology evidence="1">Multi-pass membrane protein</topology>
    </subcellularLocation>
</comment>
<dbReference type="InterPro" id="IPR022409">
    <property type="entry name" value="PKD/Chitinase_dom"/>
</dbReference>
<dbReference type="EMBL" id="CP095855">
    <property type="protein sequence ID" value="UPK67449.1"/>
    <property type="molecule type" value="Genomic_DNA"/>
</dbReference>
<evidence type="ECO:0000256" key="4">
    <source>
        <dbReference type="ARBA" id="ARBA00022989"/>
    </source>
</evidence>
<accession>A0ABY4HWA0</accession>
<dbReference type="InterPro" id="IPR026341">
    <property type="entry name" value="T9SS_type_B"/>
</dbReference>
<dbReference type="InterPro" id="IPR013783">
    <property type="entry name" value="Ig-like_fold"/>
</dbReference>
<feature type="chain" id="PRO_5046525338" evidence="6">
    <location>
        <begin position="31"/>
        <end position="1625"/>
    </location>
</feature>
<dbReference type="Pfam" id="PF18911">
    <property type="entry name" value="PKD_4"/>
    <property type="match status" value="12"/>
</dbReference>
<feature type="domain" description="PKD" evidence="7">
    <location>
        <begin position="443"/>
        <end position="512"/>
    </location>
</feature>
<feature type="domain" description="PKD" evidence="7">
    <location>
        <begin position="808"/>
        <end position="867"/>
    </location>
</feature>
<dbReference type="CDD" id="cd00146">
    <property type="entry name" value="PKD"/>
    <property type="match status" value="12"/>
</dbReference>
<evidence type="ECO:0000256" key="1">
    <source>
        <dbReference type="ARBA" id="ARBA00004141"/>
    </source>
</evidence>
<dbReference type="PROSITE" id="PS50093">
    <property type="entry name" value="PKD"/>
    <property type="match status" value="12"/>
</dbReference>